<proteinExistence type="predicted"/>
<evidence type="ECO:0000313" key="3">
    <source>
        <dbReference type="EMBL" id="OYW98872.1"/>
    </source>
</evidence>
<sequence length="184" mass="19438">MSTRYRRHASGARRSPSSADHRAVQLLMALRGPVEHLLTAGLRRVALRRPEVFDRLGHFQDALFVLAPDDWPVVFELSPCAAQGVVRVGPASAPVAATARIRGSLPALLGLFDGSIDADAAFFSRSIRVEGDIEAVMALHNALEAAELTFADLLGLAAPASDLANAGLAMLLRRLAARPAGATA</sequence>
<dbReference type="InterPro" id="IPR036527">
    <property type="entry name" value="SCP2_sterol-bd_dom_sf"/>
</dbReference>
<feature type="domain" description="SCP2" evidence="2">
    <location>
        <begin position="64"/>
        <end position="143"/>
    </location>
</feature>
<protein>
    <recommendedName>
        <fullName evidence="2">SCP2 domain-containing protein</fullName>
    </recommendedName>
</protein>
<evidence type="ECO:0000256" key="1">
    <source>
        <dbReference type="SAM" id="MobiDB-lite"/>
    </source>
</evidence>
<organism evidence="3 4">
    <name type="scientific">Caulobacter vibrioides</name>
    <name type="common">Caulobacter crescentus</name>
    <dbReference type="NCBI Taxonomy" id="155892"/>
    <lineage>
        <taxon>Bacteria</taxon>
        <taxon>Pseudomonadati</taxon>
        <taxon>Pseudomonadota</taxon>
        <taxon>Alphaproteobacteria</taxon>
        <taxon>Caulobacterales</taxon>
        <taxon>Caulobacteraceae</taxon>
        <taxon>Caulobacter</taxon>
    </lineage>
</organism>
<dbReference type="AlphaFoldDB" id="A0A258CUZ7"/>
<name>A0A258CUZ7_CAUVI</name>
<gene>
    <name evidence="3" type="ORF">B7Z12_19060</name>
</gene>
<comment type="caution">
    <text evidence="3">The sequence shown here is derived from an EMBL/GenBank/DDBJ whole genome shotgun (WGS) entry which is preliminary data.</text>
</comment>
<dbReference type="Pfam" id="PF02036">
    <property type="entry name" value="SCP2"/>
    <property type="match status" value="1"/>
</dbReference>
<dbReference type="EMBL" id="NCDQ01000456">
    <property type="protein sequence ID" value="OYW98872.1"/>
    <property type="molecule type" value="Genomic_DNA"/>
</dbReference>
<dbReference type="Gene3D" id="3.30.1050.10">
    <property type="entry name" value="SCP2 sterol-binding domain"/>
    <property type="match status" value="1"/>
</dbReference>
<reference evidence="3 4" key="1">
    <citation type="submission" date="2017-03" db="EMBL/GenBank/DDBJ databases">
        <title>Lifting the veil on microbial sulfur biogeochemistry in mining wastewaters.</title>
        <authorList>
            <person name="Kantor R.S."/>
            <person name="Colenbrander Nelson T."/>
            <person name="Marshall S."/>
            <person name="Bennett D."/>
            <person name="Apte S."/>
            <person name="Camacho D."/>
            <person name="Thomas B.C."/>
            <person name="Warren L.A."/>
            <person name="Banfield J.F."/>
        </authorList>
    </citation>
    <scope>NUCLEOTIDE SEQUENCE [LARGE SCALE GENOMIC DNA]</scope>
    <source>
        <strain evidence="3">32-67-7</strain>
    </source>
</reference>
<evidence type="ECO:0000313" key="4">
    <source>
        <dbReference type="Proteomes" id="UP000215616"/>
    </source>
</evidence>
<evidence type="ECO:0000259" key="2">
    <source>
        <dbReference type="Pfam" id="PF02036"/>
    </source>
</evidence>
<feature type="compositionally biased region" description="Basic residues" evidence="1">
    <location>
        <begin position="1"/>
        <end position="11"/>
    </location>
</feature>
<dbReference type="Proteomes" id="UP000215616">
    <property type="component" value="Unassembled WGS sequence"/>
</dbReference>
<feature type="region of interest" description="Disordered" evidence="1">
    <location>
        <begin position="1"/>
        <end position="20"/>
    </location>
</feature>
<dbReference type="InterPro" id="IPR003033">
    <property type="entry name" value="SCP2_sterol-bd_dom"/>
</dbReference>
<accession>A0A258CUZ7</accession>
<dbReference type="SUPFAM" id="SSF55718">
    <property type="entry name" value="SCP-like"/>
    <property type="match status" value="1"/>
</dbReference>